<reference evidence="1 2" key="1">
    <citation type="submission" date="2023-03" db="EMBL/GenBank/DDBJ databases">
        <title>High recombination rates correlate with genetic variation in Cardiocondyla obscurior ants.</title>
        <authorList>
            <person name="Errbii M."/>
        </authorList>
    </citation>
    <scope>NUCLEOTIDE SEQUENCE [LARGE SCALE GENOMIC DNA]</scope>
    <source>
        <strain evidence="1">Alpha-2009</strain>
        <tissue evidence="1">Whole body</tissue>
    </source>
</reference>
<name>A0AAW2F6K8_9HYME</name>
<protein>
    <submittedName>
        <fullName evidence="1">Uncharacterized protein</fullName>
    </submittedName>
</protein>
<organism evidence="1 2">
    <name type="scientific">Cardiocondyla obscurior</name>
    <dbReference type="NCBI Taxonomy" id="286306"/>
    <lineage>
        <taxon>Eukaryota</taxon>
        <taxon>Metazoa</taxon>
        <taxon>Ecdysozoa</taxon>
        <taxon>Arthropoda</taxon>
        <taxon>Hexapoda</taxon>
        <taxon>Insecta</taxon>
        <taxon>Pterygota</taxon>
        <taxon>Neoptera</taxon>
        <taxon>Endopterygota</taxon>
        <taxon>Hymenoptera</taxon>
        <taxon>Apocrita</taxon>
        <taxon>Aculeata</taxon>
        <taxon>Formicoidea</taxon>
        <taxon>Formicidae</taxon>
        <taxon>Myrmicinae</taxon>
        <taxon>Cardiocondyla</taxon>
    </lineage>
</organism>
<sequence length="51" mass="6544">MRRVFCEILQYFEERFNYITMYRVYVQGDRPRILIVLTYRNQIFFCYSMEK</sequence>
<dbReference type="Proteomes" id="UP001430953">
    <property type="component" value="Unassembled WGS sequence"/>
</dbReference>
<evidence type="ECO:0000313" key="1">
    <source>
        <dbReference type="EMBL" id="KAL0111534.1"/>
    </source>
</evidence>
<comment type="caution">
    <text evidence="1">The sequence shown here is derived from an EMBL/GenBank/DDBJ whole genome shotgun (WGS) entry which is preliminary data.</text>
</comment>
<accession>A0AAW2F6K8</accession>
<dbReference type="AlphaFoldDB" id="A0AAW2F6K8"/>
<dbReference type="EMBL" id="JADYXP020000013">
    <property type="protein sequence ID" value="KAL0111534.1"/>
    <property type="molecule type" value="Genomic_DNA"/>
</dbReference>
<gene>
    <name evidence="1" type="ORF">PUN28_013025</name>
</gene>
<keyword evidence="2" id="KW-1185">Reference proteome</keyword>
<proteinExistence type="predicted"/>
<evidence type="ECO:0000313" key="2">
    <source>
        <dbReference type="Proteomes" id="UP001430953"/>
    </source>
</evidence>